<accession>A0A2P2PS77</accession>
<dbReference type="AlphaFoldDB" id="A0A2P2PS77"/>
<dbReference type="EMBL" id="GGEC01077077">
    <property type="protein sequence ID" value="MBX57561.1"/>
    <property type="molecule type" value="Transcribed_RNA"/>
</dbReference>
<feature type="transmembrane region" description="Helical" evidence="1">
    <location>
        <begin position="12"/>
        <end position="32"/>
    </location>
</feature>
<keyword evidence="1" id="KW-0812">Transmembrane</keyword>
<proteinExistence type="predicted"/>
<evidence type="ECO:0000256" key="1">
    <source>
        <dbReference type="SAM" id="Phobius"/>
    </source>
</evidence>
<protein>
    <submittedName>
        <fullName evidence="2">Uncharacterized protein</fullName>
    </submittedName>
</protein>
<keyword evidence="1" id="KW-1133">Transmembrane helix</keyword>
<keyword evidence="1" id="KW-0472">Membrane</keyword>
<reference evidence="2" key="1">
    <citation type="submission" date="2018-02" db="EMBL/GenBank/DDBJ databases">
        <title>Rhizophora mucronata_Transcriptome.</title>
        <authorList>
            <person name="Meera S.P."/>
            <person name="Sreeshan A."/>
            <person name="Augustine A."/>
        </authorList>
    </citation>
    <scope>NUCLEOTIDE SEQUENCE</scope>
    <source>
        <tissue evidence="2">Leaf</tissue>
    </source>
</reference>
<evidence type="ECO:0000313" key="2">
    <source>
        <dbReference type="EMBL" id="MBX57561.1"/>
    </source>
</evidence>
<organism evidence="2">
    <name type="scientific">Rhizophora mucronata</name>
    <name type="common">Asiatic mangrove</name>
    <dbReference type="NCBI Taxonomy" id="61149"/>
    <lineage>
        <taxon>Eukaryota</taxon>
        <taxon>Viridiplantae</taxon>
        <taxon>Streptophyta</taxon>
        <taxon>Embryophyta</taxon>
        <taxon>Tracheophyta</taxon>
        <taxon>Spermatophyta</taxon>
        <taxon>Magnoliopsida</taxon>
        <taxon>eudicotyledons</taxon>
        <taxon>Gunneridae</taxon>
        <taxon>Pentapetalae</taxon>
        <taxon>rosids</taxon>
        <taxon>fabids</taxon>
        <taxon>Malpighiales</taxon>
        <taxon>Rhizophoraceae</taxon>
        <taxon>Rhizophora</taxon>
    </lineage>
</organism>
<name>A0A2P2PS77_RHIMU</name>
<sequence length="38" mass="4113">MCMGFATSPSEGLTYFTAFLNPNLLCILLSFFGPCASF</sequence>